<dbReference type="Pfam" id="PF01368">
    <property type="entry name" value="DHH"/>
    <property type="match status" value="1"/>
</dbReference>
<dbReference type="Gene3D" id="3.90.1640.30">
    <property type="match status" value="1"/>
</dbReference>
<evidence type="ECO:0000256" key="4">
    <source>
        <dbReference type="ARBA" id="ARBA00022801"/>
    </source>
</evidence>
<dbReference type="SUPFAM" id="SSF64182">
    <property type="entry name" value="DHH phosphoesterases"/>
    <property type="match status" value="1"/>
</dbReference>
<evidence type="ECO:0000256" key="3">
    <source>
        <dbReference type="ARBA" id="ARBA00022722"/>
    </source>
</evidence>
<evidence type="ECO:0000256" key="6">
    <source>
        <dbReference type="SAM" id="Coils"/>
    </source>
</evidence>
<evidence type="ECO:0000313" key="11">
    <source>
        <dbReference type="Proteomes" id="UP001285263"/>
    </source>
</evidence>
<dbReference type="EMBL" id="JAXCLA010000006">
    <property type="protein sequence ID" value="MDY0746489.1"/>
    <property type="molecule type" value="Genomic_DNA"/>
</dbReference>
<dbReference type="PANTHER" id="PTHR30255:SF2">
    <property type="entry name" value="SINGLE-STRANDED-DNA-SPECIFIC EXONUCLEASE RECJ"/>
    <property type="match status" value="1"/>
</dbReference>
<evidence type="ECO:0000259" key="9">
    <source>
        <dbReference type="Pfam" id="PF17768"/>
    </source>
</evidence>
<keyword evidence="3" id="KW-0540">Nuclease</keyword>
<evidence type="ECO:0000259" key="8">
    <source>
        <dbReference type="Pfam" id="PF02272"/>
    </source>
</evidence>
<dbReference type="InterPro" id="IPR004610">
    <property type="entry name" value="RecJ"/>
</dbReference>
<feature type="domain" description="RecJ OB" evidence="9">
    <location>
        <begin position="474"/>
        <end position="571"/>
    </location>
</feature>
<dbReference type="NCBIfam" id="TIGR00644">
    <property type="entry name" value="recJ"/>
    <property type="match status" value="1"/>
</dbReference>
<dbReference type="InterPro" id="IPR041122">
    <property type="entry name" value="RecJ_OB"/>
</dbReference>
<dbReference type="Pfam" id="PF17768">
    <property type="entry name" value="RecJ_OB"/>
    <property type="match status" value="1"/>
</dbReference>
<name>A0ABU5DMI8_9BURK</name>
<feature type="domain" description="DHHA1" evidence="8">
    <location>
        <begin position="365"/>
        <end position="459"/>
    </location>
</feature>
<dbReference type="InterPro" id="IPR051673">
    <property type="entry name" value="SSDNA_exonuclease_RecJ"/>
</dbReference>
<dbReference type="InterPro" id="IPR038763">
    <property type="entry name" value="DHH_sf"/>
</dbReference>
<dbReference type="InterPro" id="IPR001667">
    <property type="entry name" value="DDH_dom"/>
</dbReference>
<dbReference type="Pfam" id="PF02272">
    <property type="entry name" value="DHHA1"/>
    <property type="match status" value="1"/>
</dbReference>
<organism evidence="10 11">
    <name type="scientific">Roseateles agri</name>
    <dbReference type="NCBI Taxonomy" id="3098619"/>
    <lineage>
        <taxon>Bacteria</taxon>
        <taxon>Pseudomonadati</taxon>
        <taxon>Pseudomonadota</taxon>
        <taxon>Betaproteobacteria</taxon>
        <taxon>Burkholderiales</taxon>
        <taxon>Sphaerotilaceae</taxon>
        <taxon>Roseateles</taxon>
    </lineage>
</organism>
<dbReference type="Proteomes" id="UP001285263">
    <property type="component" value="Unassembled WGS sequence"/>
</dbReference>
<proteinExistence type="inferred from homology"/>
<keyword evidence="5 10" id="KW-0269">Exonuclease</keyword>
<sequence>MSPQIQTREVNPRAAWALEQAGLTPLLARLFAARGVRSPEELDDGLQKLLPPEGMKGIAEGAKLLADAIEANERICIVADYDCDGATACAVALRGLAMLGAIHVDYVVPDRAIHGYGLTPAIVELALPHRPDLLMTVDNGIASLAGVAHARDLGIEVLVTDHHLPALIDGRIELPHAHAIVNPNQPDCTFASKNLAGVGVAFYLLLALRSEFRERGRYAEDPQPRLDGLLDLVALGTVADVVKLDANNRRLVAQGLKRMRAGRAQPGIAALFNAAGRDIARASAMDLGFTLGPRINAAGRLSDMTLGIECLCTDSPARAMELAQQLDAINRERREIESDMREQAELKLDDLIGALDGETPAALAIFEPEFHEGVVGIIASRLKDRVHRPTFVFARGTDGLLKGSGRSIPGFHLRDALDLVSKRHPALLRKFGGHAMAAGCTLDGEDGLAVFDAALREVATEWLDAAALTRTLRTDGPLPADAFTPATVQELDAQVWGQAFEAPLFCDAVQIVSQRIVKERHLKLRVKHADGALRDAIWFSHIEPVPEQARLAYRLSLDEYQGQQRVQMIVEAATSI</sequence>
<keyword evidence="4" id="KW-0378">Hydrolase</keyword>
<evidence type="ECO:0000256" key="5">
    <source>
        <dbReference type="ARBA" id="ARBA00022839"/>
    </source>
</evidence>
<protein>
    <recommendedName>
        <fullName evidence="2">Single-stranded-DNA-specific exonuclease RecJ</fullName>
    </recommendedName>
</protein>
<dbReference type="RefSeq" id="WP_320424421.1">
    <property type="nucleotide sequence ID" value="NZ_JAXCLA010000006.1"/>
</dbReference>
<feature type="domain" description="DDH" evidence="7">
    <location>
        <begin position="74"/>
        <end position="237"/>
    </location>
</feature>
<feature type="coiled-coil region" evidence="6">
    <location>
        <begin position="319"/>
        <end position="349"/>
    </location>
</feature>
<keyword evidence="11" id="KW-1185">Reference proteome</keyword>
<dbReference type="PANTHER" id="PTHR30255">
    <property type="entry name" value="SINGLE-STRANDED-DNA-SPECIFIC EXONUCLEASE RECJ"/>
    <property type="match status" value="1"/>
</dbReference>
<evidence type="ECO:0000313" key="10">
    <source>
        <dbReference type="EMBL" id="MDY0746489.1"/>
    </source>
</evidence>
<evidence type="ECO:0000259" key="7">
    <source>
        <dbReference type="Pfam" id="PF01368"/>
    </source>
</evidence>
<dbReference type="InterPro" id="IPR003156">
    <property type="entry name" value="DHHA1_dom"/>
</dbReference>
<gene>
    <name evidence="10" type="primary">recJ</name>
    <name evidence="10" type="ORF">SNE35_18395</name>
</gene>
<evidence type="ECO:0000256" key="1">
    <source>
        <dbReference type="ARBA" id="ARBA00005915"/>
    </source>
</evidence>
<reference evidence="10 11" key="1">
    <citation type="submission" date="2023-11" db="EMBL/GenBank/DDBJ databases">
        <title>Paucibacter sp. nov., isolated from fresh soil in Korea.</title>
        <authorList>
            <person name="Le N.T.T."/>
        </authorList>
    </citation>
    <scope>NUCLEOTIDE SEQUENCE [LARGE SCALE GENOMIC DNA]</scope>
    <source>
        <strain evidence="10 11">R3-3</strain>
    </source>
</reference>
<dbReference type="GO" id="GO:0004527">
    <property type="term" value="F:exonuclease activity"/>
    <property type="evidence" value="ECO:0007669"/>
    <property type="project" value="UniProtKB-KW"/>
</dbReference>
<dbReference type="Gene3D" id="3.10.310.30">
    <property type="match status" value="1"/>
</dbReference>
<evidence type="ECO:0000256" key="2">
    <source>
        <dbReference type="ARBA" id="ARBA00019841"/>
    </source>
</evidence>
<comment type="similarity">
    <text evidence="1">Belongs to the RecJ family.</text>
</comment>
<comment type="caution">
    <text evidence="10">The sequence shown here is derived from an EMBL/GenBank/DDBJ whole genome shotgun (WGS) entry which is preliminary data.</text>
</comment>
<keyword evidence="6" id="KW-0175">Coiled coil</keyword>
<accession>A0ABU5DMI8</accession>